<evidence type="ECO:0000313" key="7">
    <source>
        <dbReference type="EMBL" id="MBD7948362.1"/>
    </source>
</evidence>
<dbReference type="RefSeq" id="WP_191692274.1">
    <property type="nucleotide sequence ID" value="NZ_JACSQR010000032.1"/>
</dbReference>
<evidence type="ECO:0000256" key="2">
    <source>
        <dbReference type="ARBA" id="ARBA00022692"/>
    </source>
</evidence>
<keyword evidence="2 5" id="KW-0812">Transmembrane</keyword>
<feature type="transmembrane region" description="Helical" evidence="5">
    <location>
        <begin position="125"/>
        <end position="143"/>
    </location>
</feature>
<dbReference type="Proteomes" id="UP000606724">
    <property type="component" value="Unassembled WGS sequence"/>
</dbReference>
<feature type="transmembrane region" description="Helical" evidence="5">
    <location>
        <begin position="241"/>
        <end position="260"/>
    </location>
</feature>
<feature type="domain" description="Integral membrane bound transporter" evidence="6">
    <location>
        <begin position="228"/>
        <end position="356"/>
    </location>
</feature>
<reference evidence="7 8" key="1">
    <citation type="submission" date="2020-08" db="EMBL/GenBank/DDBJ databases">
        <title>A Genomic Blueprint of the Chicken Gut Microbiome.</title>
        <authorList>
            <person name="Gilroy R."/>
            <person name="Ravi A."/>
            <person name="Getino M."/>
            <person name="Pursley I."/>
            <person name="Horton D.L."/>
            <person name="Alikhan N.-F."/>
            <person name="Baker D."/>
            <person name="Gharbi K."/>
            <person name="Hall N."/>
            <person name="Watson M."/>
            <person name="Adriaenssens E.M."/>
            <person name="Foster-Nyarko E."/>
            <person name="Jarju S."/>
            <person name="Secka A."/>
            <person name="Antonio M."/>
            <person name="Oren A."/>
            <person name="Chaudhuri R."/>
            <person name="La Ragione R.M."/>
            <person name="Hildebrand F."/>
            <person name="Pallen M.J."/>
        </authorList>
    </citation>
    <scope>NUCLEOTIDE SEQUENCE [LARGE SCALE GENOMIC DNA]</scope>
    <source>
        <strain evidence="7 8">Sa4CVA2</strain>
    </source>
</reference>
<evidence type="ECO:0000313" key="8">
    <source>
        <dbReference type="Proteomes" id="UP000606724"/>
    </source>
</evidence>
<name>A0ABR8RKN5_9GAMM</name>
<dbReference type="EMBL" id="JACSQR010000032">
    <property type="protein sequence ID" value="MBD7948362.1"/>
    <property type="molecule type" value="Genomic_DNA"/>
</dbReference>
<sequence length="383" mass="42022">MSAPKRKLAYQTEQKKTPVFWLMAVVGRLKKLIDGELNHLLTVNRSKRPWHMPIIAAITISFPVFVGAYFDALPSGIKASLGAMVILNTPLAGKLPFRLVTVMAWGFAMSLCFALGLIAQQIPPLKLPIFTLMAFGIVIFGRYYRQPPPAGLFVMMAGAIALFIPLPLEDVMPATGLVMLGSGFALVMALLYSLFLLATRPATPTPTYNYEPDTITESLIVAGFVSLSLVIALSLNLSNPYWAAVSCFLIIQGIHLRTMWIKQIHRLLGTLVGVGLAGWMLAWGLPIWGVALAILGLMLCIETLVDRHYGLAVIFITPLTIFIAEYGSGLPFTEQAYQEVILARLFDTMIGCVVGLSGGVVMHSTDLRVPLRRMENWLLARFS</sequence>
<protein>
    <submittedName>
        <fullName evidence="7">FUSC family protein</fullName>
    </submittedName>
</protein>
<keyword evidence="3 5" id="KW-1133">Transmembrane helix</keyword>
<evidence type="ECO:0000256" key="1">
    <source>
        <dbReference type="ARBA" id="ARBA00004141"/>
    </source>
</evidence>
<evidence type="ECO:0000259" key="6">
    <source>
        <dbReference type="Pfam" id="PF13515"/>
    </source>
</evidence>
<evidence type="ECO:0000256" key="5">
    <source>
        <dbReference type="SAM" id="Phobius"/>
    </source>
</evidence>
<evidence type="ECO:0000256" key="3">
    <source>
        <dbReference type="ARBA" id="ARBA00022989"/>
    </source>
</evidence>
<feature type="transmembrane region" description="Helical" evidence="5">
    <location>
        <begin position="309"/>
        <end position="329"/>
    </location>
</feature>
<feature type="transmembrane region" description="Helical" evidence="5">
    <location>
        <begin position="150"/>
        <end position="168"/>
    </location>
</feature>
<feature type="transmembrane region" description="Helical" evidence="5">
    <location>
        <begin position="218"/>
        <end position="235"/>
    </location>
</feature>
<dbReference type="Pfam" id="PF13515">
    <property type="entry name" value="FUSC_2"/>
    <property type="match status" value="1"/>
</dbReference>
<keyword evidence="4 5" id="KW-0472">Membrane</keyword>
<gene>
    <name evidence="7" type="ORF">H9653_10125</name>
</gene>
<proteinExistence type="predicted"/>
<keyword evidence="8" id="KW-1185">Reference proteome</keyword>
<feature type="transmembrane region" description="Helical" evidence="5">
    <location>
        <begin position="99"/>
        <end position="119"/>
    </location>
</feature>
<feature type="transmembrane region" description="Helical" evidence="5">
    <location>
        <begin position="341"/>
        <end position="362"/>
    </location>
</feature>
<accession>A0ABR8RKN5</accession>
<feature type="transmembrane region" description="Helical" evidence="5">
    <location>
        <begin position="174"/>
        <end position="197"/>
    </location>
</feature>
<feature type="transmembrane region" description="Helical" evidence="5">
    <location>
        <begin position="267"/>
        <end position="297"/>
    </location>
</feature>
<comment type="caution">
    <text evidence="7">The sequence shown here is derived from an EMBL/GenBank/DDBJ whole genome shotgun (WGS) entry which is preliminary data.</text>
</comment>
<comment type="subcellular location">
    <subcellularLocation>
        <location evidence="1">Membrane</location>
        <topology evidence="1">Multi-pass membrane protein</topology>
    </subcellularLocation>
</comment>
<organism evidence="7 8">
    <name type="scientific">Psychrobacter communis</name>
    <dbReference type="NCBI Taxonomy" id="2762238"/>
    <lineage>
        <taxon>Bacteria</taxon>
        <taxon>Pseudomonadati</taxon>
        <taxon>Pseudomonadota</taxon>
        <taxon>Gammaproteobacteria</taxon>
        <taxon>Moraxellales</taxon>
        <taxon>Moraxellaceae</taxon>
        <taxon>Psychrobacter</taxon>
    </lineage>
</organism>
<feature type="transmembrane region" description="Helical" evidence="5">
    <location>
        <begin position="50"/>
        <end position="70"/>
    </location>
</feature>
<dbReference type="InterPro" id="IPR049453">
    <property type="entry name" value="Memb_transporter_dom"/>
</dbReference>
<evidence type="ECO:0000256" key="4">
    <source>
        <dbReference type="ARBA" id="ARBA00023136"/>
    </source>
</evidence>